<evidence type="ECO:0000313" key="4">
    <source>
        <dbReference type="Proteomes" id="UP000604046"/>
    </source>
</evidence>
<name>A0A812ILF2_9DINO</name>
<feature type="transmembrane region" description="Helical" evidence="1">
    <location>
        <begin position="378"/>
        <end position="395"/>
    </location>
</feature>
<keyword evidence="1" id="KW-1133">Transmembrane helix</keyword>
<protein>
    <submittedName>
        <fullName evidence="2">Uncharacterized protein</fullName>
    </submittedName>
</protein>
<feature type="transmembrane region" description="Helical" evidence="1">
    <location>
        <begin position="239"/>
        <end position="258"/>
    </location>
</feature>
<comment type="caution">
    <text evidence="2">The sequence shown here is derived from an EMBL/GenBank/DDBJ whole genome shotgun (WGS) entry which is preliminary data.</text>
</comment>
<keyword evidence="1" id="KW-0472">Membrane</keyword>
<dbReference type="OrthoDB" id="417821at2759"/>
<dbReference type="EMBL" id="CAJNDS010000296">
    <property type="protein sequence ID" value="CAE7040324.1"/>
    <property type="molecule type" value="Genomic_DNA"/>
</dbReference>
<evidence type="ECO:0000256" key="1">
    <source>
        <dbReference type="SAM" id="Phobius"/>
    </source>
</evidence>
<sequence length="521" mass="57519">MAVSPELAPQTLGQVVDLSDYEQEVLPDAPGDDWIVHMVASMEPTRPEIIRGVPVHCALRGCGQAMRGKQRGLYKFSCATADIDEFWSHSWHTSAWMKFVTAWYLNCGVIAAAFGMVGAALGCVLHAVGVLPATVDNGFCKSQWSVLLGVTFYCLSFMFWPVRKLVFLDVLCINQEDEGLKSEAMLSIGAILKSSASMLVLWDPSWVQRFWCVFELASFLRSRPKEATISQHLSIRPNLMGPVLLIGKAGLIVLLVAWPNLLQVFASSDAILLGAIMGLTISAGLLPCFLCLVYVGRRFCCSLDTLQQQLGKFQVNDAKCYCCTVNHVDDKTGERIPCDRDIMMKCIGIWFGSATDFEHLVRGHVRTTLLRELTSPFYLYRQIVMASSPVMWLFLDRVATLLVADDVSSGLCIVVDALSWWLMAIPCLVLLGAALAYKLRMRQPHCLTDFLLSLAVLLPAAGMLVAFVAIYITSDMGFVYSLPPRPVGRIVASVAFFIVSALLAVSALYLFWKAKNRAICT</sequence>
<feature type="transmembrane region" description="Helical" evidence="1">
    <location>
        <begin position="103"/>
        <end position="131"/>
    </location>
</feature>
<organism evidence="2 4">
    <name type="scientific">Symbiodinium natans</name>
    <dbReference type="NCBI Taxonomy" id="878477"/>
    <lineage>
        <taxon>Eukaryota</taxon>
        <taxon>Sar</taxon>
        <taxon>Alveolata</taxon>
        <taxon>Dinophyceae</taxon>
        <taxon>Suessiales</taxon>
        <taxon>Symbiodiniaceae</taxon>
        <taxon>Symbiodinium</taxon>
    </lineage>
</organism>
<feature type="transmembrane region" description="Helical" evidence="1">
    <location>
        <begin position="270"/>
        <end position="295"/>
    </location>
</feature>
<accession>A0A812ILF2</accession>
<dbReference type="Proteomes" id="UP000604046">
    <property type="component" value="Unassembled WGS sequence"/>
</dbReference>
<dbReference type="EMBL" id="CAJNDS010002170">
    <property type="protein sequence ID" value="CAE7359156.1"/>
    <property type="molecule type" value="Genomic_DNA"/>
</dbReference>
<reference evidence="2" key="1">
    <citation type="submission" date="2021-02" db="EMBL/GenBank/DDBJ databases">
        <authorList>
            <person name="Dougan E. K."/>
            <person name="Rhodes N."/>
            <person name="Thang M."/>
            <person name="Chan C."/>
        </authorList>
    </citation>
    <scope>NUCLEOTIDE SEQUENCE</scope>
</reference>
<feature type="transmembrane region" description="Helical" evidence="1">
    <location>
        <begin position="449"/>
        <end position="470"/>
    </location>
</feature>
<evidence type="ECO:0000313" key="3">
    <source>
        <dbReference type="EMBL" id="CAE7359156.1"/>
    </source>
</evidence>
<dbReference type="AlphaFoldDB" id="A0A812ILF2"/>
<feature type="transmembrane region" description="Helical" evidence="1">
    <location>
        <begin position="490"/>
        <end position="512"/>
    </location>
</feature>
<gene>
    <name evidence="3" type="ORF">SNAT2548_LOCUS19240</name>
    <name evidence="2" type="ORF">SNAT2548_LOCUS4772</name>
</gene>
<evidence type="ECO:0000313" key="2">
    <source>
        <dbReference type="EMBL" id="CAE7040324.1"/>
    </source>
</evidence>
<feature type="transmembrane region" description="Helical" evidence="1">
    <location>
        <begin position="418"/>
        <end position="437"/>
    </location>
</feature>
<keyword evidence="4" id="KW-1185">Reference proteome</keyword>
<proteinExistence type="predicted"/>
<keyword evidence="1" id="KW-0812">Transmembrane</keyword>
<feature type="transmembrane region" description="Helical" evidence="1">
    <location>
        <begin position="143"/>
        <end position="162"/>
    </location>
</feature>